<evidence type="ECO:0000256" key="4">
    <source>
        <dbReference type="ARBA" id="ARBA00023157"/>
    </source>
</evidence>
<dbReference type="InterPro" id="IPR029058">
    <property type="entry name" value="AB_hydrolase_fold"/>
</dbReference>
<keyword evidence="3" id="KW-0378">Hydrolase</keyword>
<comment type="similarity">
    <text evidence="1">Belongs to the cutinase family.</text>
</comment>
<evidence type="ECO:0000256" key="1">
    <source>
        <dbReference type="ARBA" id="ARBA00007534"/>
    </source>
</evidence>
<dbReference type="PANTHER" id="PTHR33630:SF9">
    <property type="entry name" value="CUTINASE 4"/>
    <property type="match status" value="1"/>
</dbReference>
<dbReference type="SUPFAM" id="SSF53474">
    <property type="entry name" value="alpha/beta-Hydrolases"/>
    <property type="match status" value="1"/>
</dbReference>
<organism evidence="6 7">
    <name type="scientific">Corynebacterium parakroppenstedtii</name>
    <dbReference type="NCBI Taxonomy" id="2828363"/>
    <lineage>
        <taxon>Bacteria</taxon>
        <taxon>Bacillati</taxon>
        <taxon>Actinomycetota</taxon>
        <taxon>Actinomycetes</taxon>
        <taxon>Mycobacteriales</taxon>
        <taxon>Corynebacteriaceae</taxon>
        <taxon>Corynebacterium</taxon>
    </lineage>
</organism>
<dbReference type="EMBL" id="JAKJKU010000003">
    <property type="protein sequence ID" value="MCF6774216.1"/>
    <property type="molecule type" value="Genomic_DNA"/>
</dbReference>
<dbReference type="GeneID" id="92726786"/>
<dbReference type="SMART" id="SM01110">
    <property type="entry name" value="Cutinase"/>
    <property type="match status" value="1"/>
</dbReference>
<name>A0ABS9HLU7_9CORY</name>
<keyword evidence="7" id="KW-1185">Reference proteome</keyword>
<comment type="caution">
    <text evidence="6">The sequence shown here is derived from an EMBL/GenBank/DDBJ whole genome shotgun (WGS) entry which is preliminary data.</text>
</comment>
<evidence type="ECO:0000256" key="5">
    <source>
        <dbReference type="SAM" id="SignalP"/>
    </source>
</evidence>
<keyword evidence="2" id="KW-0719">Serine esterase</keyword>
<evidence type="ECO:0000313" key="6">
    <source>
        <dbReference type="EMBL" id="MCF6774216.1"/>
    </source>
</evidence>
<dbReference type="Gene3D" id="3.40.50.1820">
    <property type="entry name" value="alpha/beta hydrolase"/>
    <property type="match status" value="1"/>
</dbReference>
<keyword evidence="5" id="KW-0732">Signal</keyword>
<proteinExistence type="inferred from homology"/>
<evidence type="ECO:0000313" key="7">
    <source>
        <dbReference type="Proteomes" id="UP001200604"/>
    </source>
</evidence>
<protein>
    <submittedName>
        <fullName evidence="6">Cutinase family protein</fullName>
    </submittedName>
</protein>
<dbReference type="InterPro" id="IPR000675">
    <property type="entry name" value="Cutinase/axe"/>
</dbReference>
<dbReference type="PANTHER" id="PTHR33630">
    <property type="entry name" value="CUTINASE RV1984C-RELATED-RELATED"/>
    <property type="match status" value="1"/>
</dbReference>
<dbReference type="Pfam" id="PF01083">
    <property type="entry name" value="Cutinase"/>
    <property type="match status" value="1"/>
</dbReference>
<accession>A0ABS9HLU7</accession>
<keyword evidence="4" id="KW-1015">Disulfide bond</keyword>
<feature type="chain" id="PRO_5046899491" evidence="5">
    <location>
        <begin position="36"/>
        <end position="298"/>
    </location>
</feature>
<feature type="signal peptide" evidence="5">
    <location>
        <begin position="1"/>
        <end position="35"/>
    </location>
</feature>
<dbReference type="RefSeq" id="WP_046203273.1">
    <property type="nucleotide sequence ID" value="NZ_JAFFSY010000002.1"/>
</dbReference>
<reference evidence="6 7" key="1">
    <citation type="submission" date="2022-01" db="EMBL/GenBank/DDBJ databases">
        <title>Identification and Characterization of Corynebacterium sp.</title>
        <authorList>
            <person name="Luo Q."/>
            <person name="Qu P."/>
            <person name="Chen Q."/>
        </authorList>
    </citation>
    <scope>NUCLEOTIDE SEQUENCE [LARGE SCALE GENOMIC DNA]</scope>
    <source>
        <strain evidence="6 7">MC-12</strain>
    </source>
</reference>
<dbReference type="Proteomes" id="UP001200604">
    <property type="component" value="Unassembled WGS sequence"/>
</dbReference>
<gene>
    <name evidence="6" type="ORF">L3H44_07310</name>
</gene>
<evidence type="ECO:0000256" key="3">
    <source>
        <dbReference type="ARBA" id="ARBA00022801"/>
    </source>
</evidence>
<sequence>MKGSPLLPSLRRIAVSVTSVAITGLAVISASSATAAAQPTLPTSLSNSCPANATIYMAPMGSNSSLYPAELPHYTDIPQYFGLSHANNKVYTLPYDSVLTTNLETYRETRDSGISQAKKLIKKIDSQCPHTRFHFYGYSEGADVAAHLVNSIAQGNGPISKEQLGSSVMQGNPVRQTHGVTNIGTAPLNDKPLFKPLDYGDQSSKVMEICDAKDFACDTSASAPELLHHVLGDQAADVALLRGQIDIPAIISKLDPPTIANVIAQEPSRSEGGSVHSYNYYFPHNLIPAISFIKQHEA</sequence>
<evidence type="ECO:0000256" key="2">
    <source>
        <dbReference type="ARBA" id="ARBA00022487"/>
    </source>
</evidence>